<dbReference type="OMA" id="STDFYSW"/>
<dbReference type="GeneTree" id="ENSGT01030000234981"/>
<reference evidence="6" key="3">
    <citation type="submission" date="2025-09" db="UniProtKB">
        <authorList>
            <consortium name="Ensembl"/>
        </authorList>
    </citation>
    <scope>IDENTIFICATION</scope>
</reference>
<evidence type="ECO:0000256" key="2">
    <source>
        <dbReference type="ARBA" id="ARBA00007432"/>
    </source>
</evidence>
<evidence type="ECO:0000313" key="7">
    <source>
        <dbReference type="Proteomes" id="UP001501920"/>
    </source>
</evidence>
<accession>A0A3B4C3Z3</accession>
<proteinExistence type="inferred from homology"/>
<reference evidence="6" key="2">
    <citation type="submission" date="2025-08" db="UniProtKB">
        <authorList>
            <consortium name="Ensembl"/>
        </authorList>
    </citation>
    <scope>IDENTIFICATION</scope>
</reference>
<dbReference type="Ensembl" id="ENSPNAT00000004735.2">
    <property type="protein sequence ID" value="ENSPNAP00000005765.2"/>
    <property type="gene ID" value="ENSPNAG00000001997.2"/>
</dbReference>
<dbReference type="GO" id="GO:0005615">
    <property type="term" value="C:extracellular space"/>
    <property type="evidence" value="ECO:0007669"/>
    <property type="project" value="UniProtKB-KW"/>
</dbReference>
<comment type="subcellular location">
    <subcellularLocation>
        <location evidence="1">Secreted</location>
    </subcellularLocation>
</comment>
<feature type="region of interest" description="Disordered" evidence="5">
    <location>
        <begin position="96"/>
        <end position="123"/>
    </location>
</feature>
<dbReference type="AlphaFoldDB" id="A0A3B4C3Z3"/>
<dbReference type="Proteomes" id="UP001501920">
    <property type="component" value="Chromosome 23"/>
</dbReference>
<feature type="region of interest" description="Disordered" evidence="5">
    <location>
        <begin position="53"/>
        <end position="73"/>
    </location>
</feature>
<keyword evidence="7" id="KW-1185">Reference proteome</keyword>
<evidence type="ECO:0008006" key="8">
    <source>
        <dbReference type="Google" id="ProtNLM"/>
    </source>
</evidence>
<protein>
    <recommendedName>
        <fullName evidence="8">Ciliary neurotrophic factor</fullName>
    </recommendedName>
</protein>
<evidence type="ECO:0000256" key="3">
    <source>
        <dbReference type="ARBA" id="ARBA00022514"/>
    </source>
</evidence>
<reference evidence="6 7" key="1">
    <citation type="submission" date="2020-10" db="EMBL/GenBank/DDBJ databases">
        <title>Pygocentrus nattereri (red-bellied piranha) genome, fPygNat1, primary haplotype.</title>
        <authorList>
            <person name="Myers G."/>
            <person name="Meyer A."/>
            <person name="Karagic N."/>
            <person name="Pippel M."/>
            <person name="Winkler S."/>
            <person name="Tracey A."/>
            <person name="Wood J."/>
            <person name="Formenti G."/>
            <person name="Howe K."/>
            <person name="Fedrigo O."/>
            <person name="Jarvis E.D."/>
        </authorList>
    </citation>
    <scope>NUCLEOTIDE SEQUENCE [LARGE SCALE GENOMIC DNA]</scope>
</reference>
<keyword evidence="3" id="KW-0202">Cytokine</keyword>
<organism evidence="6 7">
    <name type="scientific">Pygocentrus nattereri</name>
    <name type="common">Red-bellied piranha</name>
    <dbReference type="NCBI Taxonomy" id="42514"/>
    <lineage>
        <taxon>Eukaryota</taxon>
        <taxon>Metazoa</taxon>
        <taxon>Chordata</taxon>
        <taxon>Craniata</taxon>
        <taxon>Vertebrata</taxon>
        <taxon>Euteleostomi</taxon>
        <taxon>Actinopterygii</taxon>
        <taxon>Neopterygii</taxon>
        <taxon>Teleostei</taxon>
        <taxon>Ostariophysi</taxon>
        <taxon>Characiformes</taxon>
        <taxon>Characoidei</taxon>
        <taxon>Pygocentrus</taxon>
    </lineage>
</organism>
<dbReference type="InterPro" id="IPR009079">
    <property type="entry name" value="4_helix_cytokine-like_core"/>
</dbReference>
<sequence>ALKTLPSVTINFQTWRHMEDSERLSIASRNLLTFWAHLESQCQKLELDMQNERESAAERAMQKRNKRGRPHLSLTQSMRAIQLDLRDLMRQVNFQASSSGDVSQTSTTTAASRKEQPKLTAEVSQPTRWVSRLEGYVILRDLERYLSRLARDYTLLKEDFTV</sequence>
<dbReference type="PANTHER" id="PTHR21353">
    <property type="match status" value="1"/>
</dbReference>
<name>A0A3B4C3Z3_PYGNA</name>
<comment type="similarity">
    <text evidence="2">Belongs to the IL-6 superfamily.</text>
</comment>
<feature type="compositionally biased region" description="Polar residues" evidence="5">
    <location>
        <begin position="96"/>
        <end position="111"/>
    </location>
</feature>
<dbReference type="PANTHER" id="PTHR21353:SF9">
    <property type="match status" value="1"/>
</dbReference>
<evidence type="ECO:0000256" key="5">
    <source>
        <dbReference type="SAM" id="MobiDB-lite"/>
    </source>
</evidence>
<dbReference type="Gene3D" id="1.20.1250.10">
    <property type="match status" value="1"/>
</dbReference>
<evidence type="ECO:0000256" key="1">
    <source>
        <dbReference type="ARBA" id="ARBA00004613"/>
    </source>
</evidence>
<keyword evidence="4" id="KW-0964">Secreted</keyword>
<dbReference type="GO" id="GO:0007166">
    <property type="term" value="P:cell surface receptor signaling pathway"/>
    <property type="evidence" value="ECO:0007669"/>
    <property type="project" value="TreeGrafter"/>
</dbReference>
<evidence type="ECO:0000313" key="6">
    <source>
        <dbReference type="Ensembl" id="ENSPNAP00000005765.2"/>
    </source>
</evidence>
<evidence type="ECO:0000256" key="4">
    <source>
        <dbReference type="ARBA" id="ARBA00022525"/>
    </source>
</evidence>
<dbReference type="InterPro" id="IPR010681">
    <property type="entry name" value="PRF/CT"/>
</dbReference>
<dbReference type="GO" id="GO:0005125">
    <property type="term" value="F:cytokine activity"/>
    <property type="evidence" value="ECO:0007669"/>
    <property type="project" value="UniProtKB-KW"/>
</dbReference>
<dbReference type="SUPFAM" id="SSF47266">
    <property type="entry name" value="4-helical cytokines"/>
    <property type="match status" value="1"/>
</dbReference>